<sequence length="260" mass="27969">MSSSQVIWNTLAATKPMQVDTHYGCTATIAQDCCHLSASIASQIISEAHPSALLLFRPAVSPPHSYRPMIEFCIPSSLDPTLAPAGCHVVSLFTQYTPYKLAGGKAWDEQERNAYADRGKESGTFCLQSHSRALFDCIEAYAPGFKDSVVGRDILTPPDLERIFGLPGGVRISLGGLPHSLLSAPHFLAVSSLFILSLYTQLASGRRTVTGTPAERRQRSGQSREWGVPSGDSEPRQDSPTGKVTRIVALCLDNHAGSAT</sequence>
<comment type="similarity">
    <text evidence="1">Belongs to the carotenoid/retinoid oxidoreductase family.</text>
</comment>
<comment type="caution">
    <text evidence="3">The sequence shown here is derived from an EMBL/GenBank/DDBJ whole genome shotgun (WGS) entry which is preliminary data.</text>
</comment>
<keyword evidence="4" id="KW-1185">Reference proteome</keyword>
<organism evidence="3 4">
    <name type="scientific">Saguinus oedipus</name>
    <name type="common">Cotton-top tamarin</name>
    <name type="synonym">Oedipomidas oedipus</name>
    <dbReference type="NCBI Taxonomy" id="9490"/>
    <lineage>
        <taxon>Eukaryota</taxon>
        <taxon>Metazoa</taxon>
        <taxon>Chordata</taxon>
        <taxon>Craniata</taxon>
        <taxon>Vertebrata</taxon>
        <taxon>Euteleostomi</taxon>
        <taxon>Mammalia</taxon>
        <taxon>Eutheria</taxon>
        <taxon>Euarchontoglires</taxon>
        <taxon>Primates</taxon>
        <taxon>Haplorrhini</taxon>
        <taxon>Platyrrhini</taxon>
        <taxon>Cebidae</taxon>
        <taxon>Callitrichinae</taxon>
        <taxon>Saguinus</taxon>
    </lineage>
</organism>
<dbReference type="PANTHER" id="PTHR10668:SF103">
    <property type="entry name" value="PYRIDINE NUCLEOTIDE-DISULFIDE OXIDOREDUCTASE DOMAIN-CONTAINING PROTEIN 2"/>
    <property type="match status" value="1"/>
</dbReference>
<protein>
    <submittedName>
        <fullName evidence="3">Uncharacterized protein</fullName>
    </submittedName>
</protein>
<evidence type="ECO:0000256" key="1">
    <source>
        <dbReference type="ARBA" id="ARBA00006046"/>
    </source>
</evidence>
<gene>
    <name evidence="3" type="ORF">P7K49_024221</name>
</gene>
<evidence type="ECO:0000313" key="3">
    <source>
        <dbReference type="EMBL" id="KAK2098770.1"/>
    </source>
</evidence>
<evidence type="ECO:0000256" key="2">
    <source>
        <dbReference type="SAM" id="MobiDB-lite"/>
    </source>
</evidence>
<accession>A0ABQ9UPN4</accession>
<proteinExistence type="inferred from homology"/>
<dbReference type="EMBL" id="JASSZA010000011">
    <property type="protein sequence ID" value="KAK2098770.1"/>
    <property type="molecule type" value="Genomic_DNA"/>
</dbReference>
<feature type="region of interest" description="Disordered" evidence="2">
    <location>
        <begin position="207"/>
        <end position="244"/>
    </location>
</feature>
<evidence type="ECO:0000313" key="4">
    <source>
        <dbReference type="Proteomes" id="UP001266305"/>
    </source>
</evidence>
<dbReference type="PANTHER" id="PTHR10668">
    <property type="entry name" value="PHYTOENE DEHYDROGENASE"/>
    <property type="match status" value="1"/>
</dbReference>
<name>A0ABQ9UPN4_SAGOE</name>
<reference evidence="3 4" key="1">
    <citation type="submission" date="2023-05" db="EMBL/GenBank/DDBJ databases">
        <title>B98-5 Cell Line De Novo Hybrid Assembly: An Optical Mapping Approach.</title>
        <authorList>
            <person name="Kananen K."/>
            <person name="Auerbach J.A."/>
            <person name="Kautto E."/>
            <person name="Blachly J.S."/>
        </authorList>
    </citation>
    <scope>NUCLEOTIDE SEQUENCE [LARGE SCALE GENOMIC DNA]</scope>
    <source>
        <strain evidence="3">B95-8</strain>
        <tissue evidence="3">Cell line</tissue>
    </source>
</reference>
<dbReference type="Proteomes" id="UP001266305">
    <property type="component" value="Unassembled WGS sequence"/>
</dbReference>